<sequence length="81" mass="8822">MAYTAMQKQPGWGDQFPEMIRNGDWNYAVFQADHTLKSGVNQATCLVCHIPEASNDYVFSLNKLAAKAKSTQSALTGIGAL</sequence>
<dbReference type="CDD" id="cd20716">
    <property type="entry name" value="cyt_P460_fam"/>
    <property type="match status" value="1"/>
</dbReference>
<organism evidence="2 3">
    <name type="scientific">Entotheonella factor</name>
    <dbReference type="NCBI Taxonomy" id="1429438"/>
    <lineage>
        <taxon>Bacteria</taxon>
        <taxon>Pseudomonadati</taxon>
        <taxon>Nitrospinota/Tectimicrobiota group</taxon>
        <taxon>Candidatus Tectimicrobiota</taxon>
        <taxon>Candidatus Entotheonellia</taxon>
        <taxon>Candidatus Entotheonellales</taxon>
        <taxon>Candidatus Entotheonellaceae</taxon>
        <taxon>Candidatus Entotheonella</taxon>
    </lineage>
</organism>
<evidence type="ECO:0000313" key="3">
    <source>
        <dbReference type="Proteomes" id="UP000019141"/>
    </source>
</evidence>
<reference evidence="2 3" key="1">
    <citation type="journal article" date="2014" name="Nature">
        <title>An environmental bacterial taxon with a large and distinct metabolic repertoire.</title>
        <authorList>
            <person name="Wilson M.C."/>
            <person name="Mori T."/>
            <person name="Ruckert C."/>
            <person name="Uria A.R."/>
            <person name="Helf M.J."/>
            <person name="Takada K."/>
            <person name="Gernert C."/>
            <person name="Steffens U.A."/>
            <person name="Heycke N."/>
            <person name="Schmitt S."/>
            <person name="Rinke C."/>
            <person name="Helfrich E.J."/>
            <person name="Brachmann A.O."/>
            <person name="Gurgui C."/>
            <person name="Wakimoto T."/>
            <person name="Kracht M."/>
            <person name="Crusemann M."/>
            <person name="Hentschel U."/>
            <person name="Abe I."/>
            <person name="Matsunaga S."/>
            <person name="Kalinowski J."/>
            <person name="Takeyama H."/>
            <person name="Piel J."/>
        </authorList>
    </citation>
    <scope>NUCLEOTIDE SEQUENCE [LARGE SCALE GENOMIC DNA]</scope>
    <source>
        <strain evidence="3">TSY1</strain>
    </source>
</reference>
<dbReference type="HOGENOM" id="CLU_2567469_0_0_7"/>
<dbReference type="AlphaFoldDB" id="W4L4G8"/>
<dbReference type="Pfam" id="PF16694">
    <property type="entry name" value="Cytochrome_P460"/>
    <property type="match status" value="1"/>
</dbReference>
<gene>
    <name evidence="2" type="ORF">ETSY1_42185</name>
</gene>
<proteinExistence type="predicted"/>
<dbReference type="InterPro" id="IPR038142">
    <property type="entry name" value="Cytochrome_P460_sp"/>
</dbReference>
<feature type="domain" description="Cytochrome P460" evidence="1">
    <location>
        <begin position="4"/>
        <end position="60"/>
    </location>
</feature>
<dbReference type="InterPro" id="IPR032033">
    <property type="entry name" value="Cytochrome_P460"/>
</dbReference>
<evidence type="ECO:0000259" key="1">
    <source>
        <dbReference type="Pfam" id="PF16694"/>
    </source>
</evidence>
<comment type="caution">
    <text evidence="2">The sequence shown here is derived from an EMBL/GenBank/DDBJ whole genome shotgun (WGS) entry which is preliminary data.</text>
</comment>
<evidence type="ECO:0000313" key="2">
    <source>
        <dbReference type="EMBL" id="ETW92769.1"/>
    </source>
</evidence>
<keyword evidence="3" id="KW-1185">Reference proteome</keyword>
<dbReference type="Proteomes" id="UP000019141">
    <property type="component" value="Unassembled WGS sequence"/>
</dbReference>
<accession>W4L4G8</accession>
<dbReference type="EMBL" id="AZHW01001379">
    <property type="protein sequence ID" value="ETW92769.1"/>
    <property type="molecule type" value="Genomic_DNA"/>
</dbReference>
<name>W4L4G8_ENTF1</name>
<dbReference type="Gene3D" id="3.50.70.20">
    <property type="entry name" value="Cytochrome P460"/>
    <property type="match status" value="1"/>
</dbReference>
<protein>
    <recommendedName>
        <fullName evidence="1">Cytochrome P460 domain-containing protein</fullName>
    </recommendedName>
</protein>